<evidence type="ECO:0000256" key="2">
    <source>
        <dbReference type="ARBA" id="ARBA00022553"/>
    </source>
</evidence>
<dbReference type="PANTHER" id="PTHR43775:SF20">
    <property type="entry name" value="HYBRID PKS-NRPS SYNTHETASE APDA"/>
    <property type="match status" value="1"/>
</dbReference>
<keyword evidence="2" id="KW-0597">Phosphoprotein</keyword>
<dbReference type="Pfam" id="PF00109">
    <property type="entry name" value="ketoacyl-synt"/>
    <property type="match status" value="1"/>
</dbReference>
<sequence>MGSITQGTKYINEPIAIVGSSCRFPGDATSPSKLWDLLKNPRDVVSEIPSSRFNTTGFYHADSQHHGSSNVRHAYLLDQDPRAFDREFFGINPKEAQSMDPQQRMLLETVYEGIESCR</sequence>
<evidence type="ECO:0000313" key="6">
    <source>
        <dbReference type="Proteomes" id="UP000270866"/>
    </source>
</evidence>
<dbReference type="EMBL" id="MRCU01000012">
    <property type="protein sequence ID" value="RKK09743.1"/>
    <property type="molecule type" value="Genomic_DNA"/>
</dbReference>
<dbReference type="InterPro" id="IPR016039">
    <property type="entry name" value="Thiolase-like"/>
</dbReference>
<protein>
    <recommendedName>
        <fullName evidence="4">Ketosynthase family 3 (KS3) domain-containing protein</fullName>
    </recommendedName>
</protein>
<dbReference type="GO" id="GO:0006633">
    <property type="term" value="P:fatty acid biosynthetic process"/>
    <property type="evidence" value="ECO:0007669"/>
    <property type="project" value="TreeGrafter"/>
</dbReference>
<comment type="caution">
    <text evidence="5">The sequence shown here is derived from an EMBL/GenBank/DDBJ whole genome shotgun (WGS) entry which is preliminary data.</text>
</comment>
<feature type="domain" description="Ketosynthase family 3 (KS3)" evidence="4">
    <location>
        <begin position="12"/>
        <end position="118"/>
    </location>
</feature>
<keyword evidence="1" id="KW-0596">Phosphopantetheine</keyword>
<dbReference type="GO" id="GO:0044550">
    <property type="term" value="P:secondary metabolite biosynthetic process"/>
    <property type="evidence" value="ECO:0007669"/>
    <property type="project" value="TreeGrafter"/>
</dbReference>
<proteinExistence type="predicted"/>
<dbReference type="Proteomes" id="UP000270866">
    <property type="component" value="Unassembled WGS sequence"/>
</dbReference>
<dbReference type="InterPro" id="IPR020841">
    <property type="entry name" value="PKS_Beta-ketoAc_synthase_dom"/>
</dbReference>
<evidence type="ECO:0000256" key="3">
    <source>
        <dbReference type="ARBA" id="ARBA00022679"/>
    </source>
</evidence>
<gene>
    <name evidence="5" type="ORF">BFJ65_g16188</name>
</gene>
<dbReference type="AlphaFoldDB" id="A0A3L6MYR5"/>
<dbReference type="PROSITE" id="PS52004">
    <property type="entry name" value="KS3_2"/>
    <property type="match status" value="1"/>
</dbReference>
<reference evidence="5 6" key="1">
    <citation type="journal article" date="2018" name="Sci. Rep.">
        <title>Characterisation of pathogen-specific regions and novel effector candidates in Fusarium oxysporum f. sp. cepae.</title>
        <authorList>
            <person name="Armitage A.D."/>
            <person name="Taylor A."/>
            <person name="Sobczyk M.K."/>
            <person name="Baxter L."/>
            <person name="Greenfield B.P."/>
            <person name="Bates H.J."/>
            <person name="Wilson F."/>
            <person name="Jackson A.C."/>
            <person name="Ott S."/>
            <person name="Harrison R.J."/>
            <person name="Clarkson J.P."/>
        </authorList>
    </citation>
    <scope>NUCLEOTIDE SEQUENCE [LARGE SCALE GENOMIC DNA]</scope>
    <source>
        <strain evidence="5 6">FoC_Fus2</strain>
    </source>
</reference>
<name>A0A3L6MYR5_FUSOX</name>
<dbReference type="GO" id="GO:0004312">
    <property type="term" value="F:fatty acid synthase activity"/>
    <property type="evidence" value="ECO:0007669"/>
    <property type="project" value="TreeGrafter"/>
</dbReference>
<evidence type="ECO:0000259" key="4">
    <source>
        <dbReference type="PROSITE" id="PS52004"/>
    </source>
</evidence>
<dbReference type="SMART" id="SM00825">
    <property type="entry name" value="PKS_KS"/>
    <property type="match status" value="1"/>
</dbReference>
<dbReference type="InterPro" id="IPR050091">
    <property type="entry name" value="PKS_NRPS_Biosynth_Enz"/>
</dbReference>
<keyword evidence="3" id="KW-0808">Transferase</keyword>
<evidence type="ECO:0000313" key="5">
    <source>
        <dbReference type="EMBL" id="RKK09743.1"/>
    </source>
</evidence>
<dbReference type="Gene3D" id="3.40.47.10">
    <property type="match status" value="1"/>
</dbReference>
<dbReference type="SUPFAM" id="SSF53901">
    <property type="entry name" value="Thiolase-like"/>
    <property type="match status" value="1"/>
</dbReference>
<dbReference type="PANTHER" id="PTHR43775">
    <property type="entry name" value="FATTY ACID SYNTHASE"/>
    <property type="match status" value="1"/>
</dbReference>
<evidence type="ECO:0000256" key="1">
    <source>
        <dbReference type="ARBA" id="ARBA00022450"/>
    </source>
</evidence>
<organism evidence="5 6">
    <name type="scientific">Fusarium oxysporum f. sp. cepae</name>
    <dbReference type="NCBI Taxonomy" id="396571"/>
    <lineage>
        <taxon>Eukaryota</taxon>
        <taxon>Fungi</taxon>
        <taxon>Dikarya</taxon>
        <taxon>Ascomycota</taxon>
        <taxon>Pezizomycotina</taxon>
        <taxon>Sordariomycetes</taxon>
        <taxon>Hypocreomycetidae</taxon>
        <taxon>Hypocreales</taxon>
        <taxon>Nectriaceae</taxon>
        <taxon>Fusarium</taxon>
        <taxon>Fusarium oxysporum species complex</taxon>
    </lineage>
</organism>
<dbReference type="InterPro" id="IPR014030">
    <property type="entry name" value="Ketoacyl_synth_N"/>
</dbReference>
<accession>A0A3L6MYR5</accession>